<keyword evidence="2" id="KW-0436">Ligase</keyword>
<evidence type="ECO:0000259" key="9">
    <source>
        <dbReference type="Pfam" id="PF00501"/>
    </source>
</evidence>
<comment type="catalytic activity">
    <reaction evidence="4">
        <text>a long-chain fatty acid + ATP + CoA = a long-chain fatty acyl-CoA + AMP + diphosphate</text>
        <dbReference type="Rhea" id="RHEA:15421"/>
        <dbReference type="ChEBI" id="CHEBI:30616"/>
        <dbReference type="ChEBI" id="CHEBI:33019"/>
        <dbReference type="ChEBI" id="CHEBI:57287"/>
        <dbReference type="ChEBI" id="CHEBI:57560"/>
        <dbReference type="ChEBI" id="CHEBI:83139"/>
        <dbReference type="ChEBI" id="CHEBI:456215"/>
        <dbReference type="EC" id="6.2.1.3"/>
    </reaction>
</comment>
<dbReference type="PROSITE" id="PS00455">
    <property type="entry name" value="AMP_BINDING"/>
    <property type="match status" value="1"/>
</dbReference>
<dbReference type="PANTHER" id="PTHR43767">
    <property type="entry name" value="LONG-CHAIN-FATTY-ACID--COA LIGASE"/>
    <property type="match status" value="1"/>
</dbReference>
<gene>
    <name evidence="11" type="ordered locus">MSMEG_4065</name>
</gene>
<dbReference type="PATRIC" id="fig|246196.19.peg.3995"/>
<accession>A0QZL2</accession>
<dbReference type="NCBIfam" id="NF004837">
    <property type="entry name" value="PRK06187.1"/>
    <property type="match status" value="1"/>
</dbReference>
<evidence type="ECO:0000256" key="3">
    <source>
        <dbReference type="ARBA" id="ARBA00026121"/>
    </source>
</evidence>
<evidence type="ECO:0000256" key="5">
    <source>
        <dbReference type="ARBA" id="ARBA00069710"/>
    </source>
</evidence>
<dbReference type="eggNOG" id="COG0318">
    <property type="taxonomic scope" value="Bacteria"/>
</dbReference>
<organism evidence="11 12">
    <name type="scientific">Mycolicibacterium smegmatis (strain ATCC 700084 / mc(2)155)</name>
    <name type="common">Mycobacterium smegmatis</name>
    <dbReference type="NCBI Taxonomy" id="246196"/>
    <lineage>
        <taxon>Bacteria</taxon>
        <taxon>Bacillati</taxon>
        <taxon>Actinomycetota</taxon>
        <taxon>Actinomycetes</taxon>
        <taxon>Mycobacteriales</taxon>
        <taxon>Mycobacteriaceae</taxon>
        <taxon>Mycolicibacterium</taxon>
    </lineage>
</organism>
<dbReference type="Proteomes" id="UP000000757">
    <property type="component" value="Chromosome"/>
</dbReference>
<dbReference type="Pfam" id="PF00501">
    <property type="entry name" value="AMP-binding"/>
    <property type="match status" value="1"/>
</dbReference>
<dbReference type="Gene3D" id="3.40.50.12780">
    <property type="entry name" value="N-terminal domain of ligase-like"/>
    <property type="match status" value="1"/>
</dbReference>
<evidence type="ECO:0000313" key="12">
    <source>
        <dbReference type="Proteomes" id="UP000000757"/>
    </source>
</evidence>
<comment type="similarity">
    <text evidence="1">Belongs to the ATP-dependent AMP-binding enzyme family.</text>
</comment>
<dbReference type="PaxDb" id="246196-MSMEI_3967"/>
<keyword evidence="12" id="KW-1185">Reference proteome</keyword>
<dbReference type="OrthoDB" id="9803968at2"/>
<sequence>MTMYLTQGLHRAVQQTPGATMTVFGERRRTFLEVADRVARLAGALRALGVRAGDRVAMLAQNSDRYHEYLLAVPWANGVLNPVNIRWTPAEIAYSLEDSGTKVMFVDDSFARMLPAIKDAWAELSTVIYAGEASPPAGTLAYEELIDKSDPVDDARRGGDELAGLFYTGGTTGFPKGVMLSHANLLTSTYGLLTPGFAFRPGGICLHAAPMFHLADLMSWSAGLLQGGRHVFIPSFEPVTVMQAIAQHQVTDALLVPTMIQKLIDHPDINRYDLTSFRALFYAASAIPQALLERAMKVFPNAEFVQGYGMTELSPLATLLSPDDHQKPRLLRSAGRAAPSAEVRIVDPDGNEVPRRTVGEVAVRGGNVMLGYWNKPQETAAAIRDGWMHTGDAAYMDDDGYIYVVDRIKDMIITGGENVYSAEVENAVVQHPSVAACAVIGVPDADWGERVHAVVVLQPGAELAACQIREHAKRLIAGYKCPRSIEFVNALPLSGAGKVLKRELRERHLGARERDRGSLP</sequence>
<dbReference type="InterPro" id="IPR000873">
    <property type="entry name" value="AMP-dep_synth/lig_dom"/>
</dbReference>
<dbReference type="PANTHER" id="PTHR43767:SF1">
    <property type="entry name" value="NONRIBOSOMAL PEPTIDE SYNTHASE PES1 (EUROFUNG)-RELATED"/>
    <property type="match status" value="1"/>
</dbReference>
<feature type="domain" description="AMP-dependent synthetase/ligase" evidence="9">
    <location>
        <begin position="10"/>
        <end position="373"/>
    </location>
</feature>
<dbReference type="STRING" id="246196.MSMEG_4065"/>
<dbReference type="AlphaFoldDB" id="A0QZL2"/>
<dbReference type="FunFam" id="3.30.300.30:FF:000008">
    <property type="entry name" value="2,3-dihydroxybenzoate-AMP ligase"/>
    <property type="match status" value="1"/>
</dbReference>
<protein>
    <recommendedName>
        <fullName evidence="5">Long-chain-fatty-acid--CoA ligase FadD13</fullName>
        <ecNumber evidence="3">6.2.1.3</ecNumber>
    </recommendedName>
    <alternativeName>
        <fullName evidence="6">Fatty acyl-CoA ligase</fullName>
    </alternativeName>
    <alternativeName>
        <fullName evidence="8">Fatty acyl-CoA synthetase</fullName>
    </alternativeName>
    <alternativeName>
        <fullName evidence="7">Very-long-chain fatty-acyl-CoA synthetase</fullName>
    </alternativeName>
</protein>
<evidence type="ECO:0000256" key="4">
    <source>
        <dbReference type="ARBA" id="ARBA00036813"/>
    </source>
</evidence>
<dbReference type="KEGG" id="msm:MSMEG_4065"/>
<evidence type="ECO:0000256" key="6">
    <source>
        <dbReference type="ARBA" id="ARBA00076959"/>
    </source>
</evidence>
<dbReference type="SUPFAM" id="SSF56801">
    <property type="entry name" value="Acetyl-CoA synthetase-like"/>
    <property type="match status" value="1"/>
</dbReference>
<dbReference type="EC" id="6.2.1.3" evidence="3"/>
<dbReference type="InterPro" id="IPR050237">
    <property type="entry name" value="ATP-dep_AMP-bd_enzyme"/>
</dbReference>
<feature type="domain" description="AMP-binding enzyme C-terminal" evidence="10">
    <location>
        <begin position="423"/>
        <end position="498"/>
    </location>
</feature>
<dbReference type="GO" id="GO:0004467">
    <property type="term" value="F:long-chain fatty acid-CoA ligase activity"/>
    <property type="evidence" value="ECO:0007669"/>
    <property type="project" value="UniProtKB-EC"/>
</dbReference>
<dbReference type="Gene3D" id="3.30.300.30">
    <property type="match status" value="1"/>
</dbReference>
<evidence type="ECO:0000256" key="8">
    <source>
        <dbReference type="ARBA" id="ARBA00083882"/>
    </source>
</evidence>
<evidence type="ECO:0000259" key="10">
    <source>
        <dbReference type="Pfam" id="PF13193"/>
    </source>
</evidence>
<dbReference type="InterPro" id="IPR042099">
    <property type="entry name" value="ANL_N_sf"/>
</dbReference>
<dbReference type="CDD" id="cd17631">
    <property type="entry name" value="FACL_FadD13-like"/>
    <property type="match status" value="1"/>
</dbReference>
<proteinExistence type="inferred from homology"/>
<dbReference type="InterPro" id="IPR020845">
    <property type="entry name" value="AMP-binding_CS"/>
</dbReference>
<evidence type="ECO:0000313" key="11">
    <source>
        <dbReference type="EMBL" id="ABK70604.1"/>
    </source>
</evidence>
<evidence type="ECO:0000256" key="1">
    <source>
        <dbReference type="ARBA" id="ARBA00006432"/>
    </source>
</evidence>
<evidence type="ECO:0000256" key="7">
    <source>
        <dbReference type="ARBA" id="ARBA00080667"/>
    </source>
</evidence>
<name>A0QZL2_MYCS2</name>
<dbReference type="EMBL" id="CP000480">
    <property type="protein sequence ID" value="ABK70604.1"/>
    <property type="molecule type" value="Genomic_DNA"/>
</dbReference>
<reference evidence="11 12" key="1">
    <citation type="submission" date="2006-10" db="EMBL/GenBank/DDBJ databases">
        <authorList>
            <person name="Fleischmann R.D."/>
            <person name="Dodson R.J."/>
            <person name="Haft D.H."/>
            <person name="Merkel J.S."/>
            <person name="Nelson W.C."/>
            <person name="Fraser C.M."/>
        </authorList>
    </citation>
    <scope>NUCLEOTIDE SEQUENCE [LARGE SCALE GENOMIC DNA]</scope>
    <source>
        <strain evidence="12">ATCC 700084 / mc(2)155</strain>
    </source>
</reference>
<dbReference type="InterPro" id="IPR045851">
    <property type="entry name" value="AMP-bd_C_sf"/>
</dbReference>
<dbReference type="Pfam" id="PF13193">
    <property type="entry name" value="AMP-binding_C"/>
    <property type="match status" value="1"/>
</dbReference>
<dbReference type="InterPro" id="IPR025110">
    <property type="entry name" value="AMP-bd_C"/>
</dbReference>
<evidence type="ECO:0000256" key="2">
    <source>
        <dbReference type="ARBA" id="ARBA00022598"/>
    </source>
</evidence>